<evidence type="ECO:0000313" key="2">
    <source>
        <dbReference type="EMBL" id="RAQ97895.1"/>
    </source>
</evidence>
<dbReference type="AlphaFoldDB" id="A0A328VUX3"/>
<dbReference type="Proteomes" id="UP000248706">
    <property type="component" value="Unassembled WGS sequence"/>
</dbReference>
<organism evidence="2 3">
    <name type="scientific">Thermogemmatispora tikiterensis</name>
    <dbReference type="NCBI Taxonomy" id="1825093"/>
    <lineage>
        <taxon>Bacteria</taxon>
        <taxon>Bacillati</taxon>
        <taxon>Chloroflexota</taxon>
        <taxon>Ktedonobacteria</taxon>
        <taxon>Thermogemmatisporales</taxon>
        <taxon>Thermogemmatisporaceae</taxon>
        <taxon>Thermogemmatispora</taxon>
    </lineage>
</organism>
<name>A0A328VUX3_9CHLR</name>
<keyword evidence="3" id="KW-1185">Reference proteome</keyword>
<proteinExistence type="predicted"/>
<evidence type="ECO:0000313" key="3">
    <source>
        <dbReference type="Proteomes" id="UP000248706"/>
    </source>
</evidence>
<reference evidence="2 3" key="1">
    <citation type="submission" date="2016-08" db="EMBL/GenBank/DDBJ databases">
        <title>Analysis of Carbohydrate Active Enzymes in Thermogemmatispora T81 Reveals Carbohydrate Degradation Ability.</title>
        <authorList>
            <person name="Tomazini A."/>
            <person name="Lal S."/>
            <person name="Stott M."/>
            <person name="Henrissat B."/>
            <person name="Polikarpov I."/>
            <person name="Sparling R."/>
            <person name="Levin D.B."/>
        </authorList>
    </citation>
    <scope>NUCLEOTIDE SEQUENCE [LARGE SCALE GENOMIC DNA]</scope>
    <source>
        <strain evidence="2 3">T81</strain>
    </source>
</reference>
<gene>
    <name evidence="2" type="ORF">A4R35_20320</name>
</gene>
<feature type="region of interest" description="Disordered" evidence="1">
    <location>
        <begin position="177"/>
        <end position="216"/>
    </location>
</feature>
<feature type="compositionally biased region" description="Low complexity" evidence="1">
    <location>
        <begin position="177"/>
        <end position="203"/>
    </location>
</feature>
<protein>
    <submittedName>
        <fullName evidence="2">Uncharacterized protein</fullName>
    </submittedName>
</protein>
<dbReference type="EMBL" id="MCIF01000002">
    <property type="protein sequence ID" value="RAQ97895.1"/>
    <property type="molecule type" value="Genomic_DNA"/>
</dbReference>
<comment type="caution">
    <text evidence="2">The sequence shown here is derived from an EMBL/GenBank/DDBJ whole genome shotgun (WGS) entry which is preliminary data.</text>
</comment>
<accession>A0A328VUX3</accession>
<sequence length="307" mass="33847">MNLLLRAVAAMYTIDELFQWLCYAFIEHFQIELIEFWTPLLTPARTSVLHLRTMLPRDPNLPEQITYNEQMLLIAQRFAFEQRPVQTFSIEMLFPPQQVGLLHQYACHYCLGGFMSSPVLLPAPPATPGPQEPLPFALTYLFFVGYQPQTDLQQAITMLLRQAIGLATQRGLLLPLPAPGSPLSRPGSTTVAAGPPGTSTRTPGPGPGPGRQSQPVPLTALIPRRKEDAELLTSENPFARSAAIADKRARRLHGAIDGEQSIAELVQSTGMELADVLAALQILVKMRRVELVDPDGHPVSAERLFES</sequence>
<evidence type="ECO:0000256" key="1">
    <source>
        <dbReference type="SAM" id="MobiDB-lite"/>
    </source>
</evidence>